<evidence type="ECO:0000313" key="2">
    <source>
        <dbReference type="Proteomes" id="UP000649328"/>
    </source>
</evidence>
<sequence>MAIIELVLLKLGKQAREAYLRFAKQMVESGKDMLEDAIRSRGQVPDLHNLHPKPSDLPN</sequence>
<comment type="caution">
    <text evidence="1">The sequence shown here is derived from an EMBL/GenBank/DDBJ whole genome shotgun (WGS) entry which is preliminary data.</text>
</comment>
<name>A0A8H7GQ82_9ASCO</name>
<protein>
    <submittedName>
        <fullName evidence="1">Uncharacterized protein</fullName>
    </submittedName>
</protein>
<proteinExistence type="predicted"/>
<keyword evidence="2" id="KW-1185">Reference proteome</keyword>
<organism evidence="1 2">
    <name type="scientific">Metschnikowia pulcherrima</name>
    <dbReference type="NCBI Taxonomy" id="27326"/>
    <lineage>
        <taxon>Eukaryota</taxon>
        <taxon>Fungi</taxon>
        <taxon>Dikarya</taxon>
        <taxon>Ascomycota</taxon>
        <taxon>Saccharomycotina</taxon>
        <taxon>Pichiomycetes</taxon>
        <taxon>Metschnikowiaceae</taxon>
        <taxon>Metschnikowia</taxon>
    </lineage>
</organism>
<gene>
    <name evidence="1" type="ORF">HF325_004909</name>
</gene>
<evidence type="ECO:0000313" key="1">
    <source>
        <dbReference type="EMBL" id="KAF8001120.1"/>
    </source>
</evidence>
<reference evidence="1" key="1">
    <citation type="submission" date="2020-10" db="EMBL/GenBank/DDBJ databases">
        <title>The Whole-Genome Sequence of Metschnikowia persimmonesis, a Novel Endophytic Yeast Species Isolated from Medicinal Plant Diospyros kaki Thumb.</title>
        <authorList>
            <person name="Rahmat E."/>
            <person name="Kang Y."/>
        </authorList>
    </citation>
    <scope>NUCLEOTIDE SEQUENCE</scope>
    <source>
        <strain evidence="1">KIOM G15050</strain>
    </source>
</reference>
<dbReference type="Proteomes" id="UP000649328">
    <property type="component" value="Unassembled WGS sequence"/>
</dbReference>
<dbReference type="EMBL" id="JACBPP010000006">
    <property type="protein sequence ID" value="KAF8001120.1"/>
    <property type="molecule type" value="Genomic_DNA"/>
</dbReference>
<accession>A0A8H7GQ82</accession>
<dbReference type="AlphaFoldDB" id="A0A8H7GQ82"/>